<name>A0A453LVA3_AEGTS</name>
<organism evidence="1 2">
    <name type="scientific">Aegilops tauschii subsp. strangulata</name>
    <name type="common">Goatgrass</name>
    <dbReference type="NCBI Taxonomy" id="200361"/>
    <lineage>
        <taxon>Eukaryota</taxon>
        <taxon>Viridiplantae</taxon>
        <taxon>Streptophyta</taxon>
        <taxon>Embryophyta</taxon>
        <taxon>Tracheophyta</taxon>
        <taxon>Spermatophyta</taxon>
        <taxon>Magnoliopsida</taxon>
        <taxon>Liliopsida</taxon>
        <taxon>Poales</taxon>
        <taxon>Poaceae</taxon>
        <taxon>BOP clade</taxon>
        <taxon>Pooideae</taxon>
        <taxon>Triticodae</taxon>
        <taxon>Triticeae</taxon>
        <taxon>Triticinae</taxon>
        <taxon>Aegilops</taxon>
    </lineage>
</organism>
<dbReference type="Proteomes" id="UP000015105">
    <property type="component" value="Chromosome 5D"/>
</dbReference>
<reference evidence="2" key="2">
    <citation type="journal article" date="2017" name="Nat. Plants">
        <title>The Aegilops tauschii genome reveals multiple impacts of transposons.</title>
        <authorList>
            <person name="Zhao G."/>
            <person name="Zou C."/>
            <person name="Li K."/>
            <person name="Wang K."/>
            <person name="Li T."/>
            <person name="Gao L."/>
            <person name="Zhang X."/>
            <person name="Wang H."/>
            <person name="Yang Z."/>
            <person name="Liu X."/>
            <person name="Jiang W."/>
            <person name="Mao L."/>
            <person name="Kong X."/>
            <person name="Jiao Y."/>
            <person name="Jia J."/>
        </authorList>
    </citation>
    <scope>NUCLEOTIDE SEQUENCE [LARGE SCALE GENOMIC DNA]</scope>
    <source>
        <strain evidence="2">cv. AL8/78</strain>
    </source>
</reference>
<protein>
    <submittedName>
        <fullName evidence="1">Uncharacterized protein</fullName>
    </submittedName>
</protein>
<sequence length="66" mass="7577">MLLHNWFPVPLKGYPSFSVSSDPQRRPSFQELLERLQDLQKQYVVQARTRREAAGKGAGKMSPEDC</sequence>
<keyword evidence="2" id="KW-1185">Reference proteome</keyword>
<dbReference type="EnsemblPlants" id="AET5Gv20917800.54">
    <property type="protein sequence ID" value="AET5Gv20917800.54"/>
    <property type="gene ID" value="AET5Gv20917800"/>
</dbReference>
<reference evidence="1" key="4">
    <citation type="submission" date="2019-03" db="UniProtKB">
        <authorList>
            <consortium name="EnsemblPlants"/>
        </authorList>
    </citation>
    <scope>IDENTIFICATION</scope>
</reference>
<dbReference type="AlphaFoldDB" id="A0A453LVA3"/>
<reference evidence="1" key="5">
    <citation type="journal article" date="2021" name="G3 (Bethesda)">
        <title>Aegilops tauschii genome assembly Aet v5.0 features greater sequence contiguity and improved annotation.</title>
        <authorList>
            <person name="Wang L."/>
            <person name="Zhu T."/>
            <person name="Rodriguez J.C."/>
            <person name="Deal K.R."/>
            <person name="Dubcovsky J."/>
            <person name="McGuire P.E."/>
            <person name="Lux T."/>
            <person name="Spannagl M."/>
            <person name="Mayer K.F.X."/>
            <person name="Baldrich P."/>
            <person name="Meyers B.C."/>
            <person name="Huo N."/>
            <person name="Gu Y.Q."/>
            <person name="Zhou H."/>
            <person name="Devos K.M."/>
            <person name="Bennetzen J.L."/>
            <person name="Unver T."/>
            <person name="Budak H."/>
            <person name="Gulick P.J."/>
            <person name="Galiba G."/>
            <person name="Kalapos B."/>
            <person name="Nelson D.R."/>
            <person name="Li P."/>
            <person name="You F.M."/>
            <person name="Luo M.C."/>
            <person name="Dvorak J."/>
        </authorList>
    </citation>
    <scope>NUCLEOTIDE SEQUENCE [LARGE SCALE GENOMIC DNA]</scope>
    <source>
        <strain evidence="1">cv. AL8/78</strain>
    </source>
</reference>
<proteinExistence type="predicted"/>
<reference evidence="1" key="3">
    <citation type="journal article" date="2017" name="Nature">
        <title>Genome sequence of the progenitor of the wheat D genome Aegilops tauschii.</title>
        <authorList>
            <person name="Luo M.C."/>
            <person name="Gu Y.Q."/>
            <person name="Puiu D."/>
            <person name="Wang H."/>
            <person name="Twardziok S.O."/>
            <person name="Deal K.R."/>
            <person name="Huo N."/>
            <person name="Zhu T."/>
            <person name="Wang L."/>
            <person name="Wang Y."/>
            <person name="McGuire P.E."/>
            <person name="Liu S."/>
            <person name="Long H."/>
            <person name="Ramasamy R.K."/>
            <person name="Rodriguez J.C."/>
            <person name="Van S.L."/>
            <person name="Yuan L."/>
            <person name="Wang Z."/>
            <person name="Xia Z."/>
            <person name="Xiao L."/>
            <person name="Anderson O.D."/>
            <person name="Ouyang S."/>
            <person name="Liang Y."/>
            <person name="Zimin A.V."/>
            <person name="Pertea G."/>
            <person name="Qi P."/>
            <person name="Bennetzen J.L."/>
            <person name="Dai X."/>
            <person name="Dawson M.W."/>
            <person name="Muller H.G."/>
            <person name="Kugler K."/>
            <person name="Rivarola-Duarte L."/>
            <person name="Spannagl M."/>
            <person name="Mayer K.F.X."/>
            <person name="Lu F.H."/>
            <person name="Bevan M.W."/>
            <person name="Leroy P."/>
            <person name="Li P."/>
            <person name="You F.M."/>
            <person name="Sun Q."/>
            <person name="Liu Z."/>
            <person name="Lyons E."/>
            <person name="Wicker T."/>
            <person name="Salzberg S.L."/>
            <person name="Devos K.M."/>
            <person name="Dvorak J."/>
        </authorList>
    </citation>
    <scope>NUCLEOTIDE SEQUENCE [LARGE SCALE GENOMIC DNA]</scope>
    <source>
        <strain evidence="1">cv. AL8/78</strain>
    </source>
</reference>
<accession>A0A453LVA3</accession>
<reference evidence="2" key="1">
    <citation type="journal article" date="2014" name="Science">
        <title>Ancient hybridizations among the ancestral genomes of bread wheat.</title>
        <authorList>
            <consortium name="International Wheat Genome Sequencing Consortium,"/>
            <person name="Marcussen T."/>
            <person name="Sandve S.R."/>
            <person name="Heier L."/>
            <person name="Spannagl M."/>
            <person name="Pfeifer M."/>
            <person name="Jakobsen K.S."/>
            <person name="Wulff B.B."/>
            <person name="Steuernagel B."/>
            <person name="Mayer K.F."/>
            <person name="Olsen O.A."/>
        </authorList>
    </citation>
    <scope>NUCLEOTIDE SEQUENCE [LARGE SCALE GENOMIC DNA]</scope>
    <source>
        <strain evidence="2">cv. AL8/78</strain>
    </source>
</reference>
<evidence type="ECO:0000313" key="1">
    <source>
        <dbReference type="EnsemblPlants" id="AET5Gv20917800.54"/>
    </source>
</evidence>
<evidence type="ECO:0000313" key="2">
    <source>
        <dbReference type="Proteomes" id="UP000015105"/>
    </source>
</evidence>
<dbReference type="Gramene" id="AET5Gv20917800.54">
    <property type="protein sequence ID" value="AET5Gv20917800.54"/>
    <property type="gene ID" value="AET5Gv20917800"/>
</dbReference>